<proteinExistence type="predicted"/>
<dbReference type="SUPFAM" id="SSF56317">
    <property type="entry name" value="Carbon-nitrogen hydrolase"/>
    <property type="match status" value="1"/>
</dbReference>
<dbReference type="RefSeq" id="WP_068610442.1">
    <property type="nucleotide sequence ID" value="NZ_CP011388.1"/>
</dbReference>
<evidence type="ECO:0000313" key="4">
    <source>
        <dbReference type="Proteomes" id="UP000076927"/>
    </source>
</evidence>
<feature type="domain" description="CN hydrolase" evidence="2">
    <location>
        <begin position="1"/>
        <end position="269"/>
    </location>
</feature>
<dbReference type="Pfam" id="PF00795">
    <property type="entry name" value="CN_hydrolase"/>
    <property type="match status" value="1"/>
</dbReference>
<dbReference type="PANTHER" id="PTHR23088">
    <property type="entry name" value="NITRILASE-RELATED"/>
    <property type="match status" value="1"/>
</dbReference>
<dbReference type="AlphaFoldDB" id="A0A172TNF0"/>
<dbReference type="EMBL" id="CP011388">
    <property type="protein sequence ID" value="ANE48506.1"/>
    <property type="molecule type" value="Genomic_DNA"/>
</dbReference>
<dbReference type="Proteomes" id="UP000076927">
    <property type="component" value="Chromosome"/>
</dbReference>
<feature type="region of interest" description="Disordered" evidence="1">
    <location>
        <begin position="278"/>
        <end position="300"/>
    </location>
</feature>
<sequence>MKVASSQYKVKALKSYAEFEQHIRQHMEQAVAQGAELLLLPEFFTIELMTLEHYKADCQADFDRIFEHWARTYTLPVKETCAALAKEYGIILAAGSTFAYHENEDRFYNTAYVFMPDGRIHTQNKIHPSYELVYNKHLTTPGKELSVFTSGETTIGVSVCYDSSFPEVARILCKQGADVILAPTACLDEWGRSRNILFSKARASENQIFVVNSHLIGSVPFPPNIPYGFTFTGQSGIYSPIQPLIGTPDGIVKQGEPNVEMVISADIQVDYLHSIRNKGHNSNRQDRRPEFYRQFEEQPV</sequence>
<accession>A0A172TNF0</accession>
<keyword evidence="4" id="KW-1185">Reference proteome</keyword>
<organism evidence="3 4">
    <name type="scientific">Paenibacillus swuensis</name>
    <dbReference type="NCBI Taxonomy" id="1178515"/>
    <lineage>
        <taxon>Bacteria</taxon>
        <taxon>Bacillati</taxon>
        <taxon>Bacillota</taxon>
        <taxon>Bacilli</taxon>
        <taxon>Bacillales</taxon>
        <taxon>Paenibacillaceae</taxon>
        <taxon>Paenibacillus</taxon>
    </lineage>
</organism>
<protein>
    <recommendedName>
        <fullName evidence="2">CN hydrolase domain-containing protein</fullName>
    </recommendedName>
</protein>
<evidence type="ECO:0000259" key="2">
    <source>
        <dbReference type="PROSITE" id="PS50263"/>
    </source>
</evidence>
<dbReference type="PATRIC" id="fig|1178515.4.peg.4450"/>
<reference evidence="3 4" key="1">
    <citation type="submission" date="2015-01" db="EMBL/GenBank/DDBJ databases">
        <title>Paenibacillus swuensis/DY6/whole genome sequencing.</title>
        <authorList>
            <person name="Kim M.K."/>
            <person name="Srinivasan S."/>
            <person name="Lee J.-J."/>
        </authorList>
    </citation>
    <scope>NUCLEOTIDE SEQUENCE [LARGE SCALE GENOMIC DNA]</scope>
    <source>
        <strain evidence="3 4">DY6</strain>
    </source>
</reference>
<dbReference type="PROSITE" id="PS50263">
    <property type="entry name" value="CN_HYDROLASE"/>
    <property type="match status" value="1"/>
</dbReference>
<dbReference type="OrthoDB" id="9811121at2"/>
<dbReference type="Gene3D" id="3.60.110.10">
    <property type="entry name" value="Carbon-nitrogen hydrolase"/>
    <property type="match status" value="1"/>
</dbReference>
<gene>
    <name evidence="3" type="ORF">SY83_21955</name>
</gene>
<dbReference type="InterPro" id="IPR003010">
    <property type="entry name" value="C-N_Hydrolase"/>
</dbReference>
<dbReference type="STRING" id="1178515.SY83_21955"/>
<dbReference type="PANTHER" id="PTHR23088:SF50">
    <property type="entry name" value="HYDROLASE YHCX"/>
    <property type="match status" value="1"/>
</dbReference>
<evidence type="ECO:0000256" key="1">
    <source>
        <dbReference type="SAM" id="MobiDB-lite"/>
    </source>
</evidence>
<dbReference type="InterPro" id="IPR036526">
    <property type="entry name" value="C-N_Hydrolase_sf"/>
</dbReference>
<name>A0A172TNF0_9BACL</name>
<evidence type="ECO:0000313" key="3">
    <source>
        <dbReference type="EMBL" id="ANE48506.1"/>
    </source>
</evidence>
<feature type="compositionally biased region" description="Basic and acidic residues" evidence="1">
    <location>
        <begin position="283"/>
        <end position="300"/>
    </location>
</feature>
<dbReference type="KEGG" id="pswu:SY83_21955"/>